<reference evidence="1 2" key="1">
    <citation type="journal article" date="2023" name="Science">
        <title>Complex scaffold remodeling in plant triterpene biosynthesis.</title>
        <authorList>
            <person name="De La Pena R."/>
            <person name="Hodgson H."/>
            <person name="Liu J.C."/>
            <person name="Stephenson M.J."/>
            <person name="Martin A.C."/>
            <person name="Owen C."/>
            <person name="Harkess A."/>
            <person name="Leebens-Mack J."/>
            <person name="Jimenez L.E."/>
            <person name="Osbourn A."/>
            <person name="Sattely E.S."/>
        </authorList>
    </citation>
    <scope>NUCLEOTIDE SEQUENCE [LARGE SCALE GENOMIC DNA]</scope>
    <source>
        <strain evidence="2">cv. JPN11</strain>
        <tissue evidence="1">Leaf</tissue>
    </source>
</reference>
<gene>
    <name evidence="1" type="ORF">OWV82_018341</name>
</gene>
<name>A0ACC1XB23_MELAZ</name>
<proteinExistence type="predicted"/>
<evidence type="ECO:0000313" key="2">
    <source>
        <dbReference type="Proteomes" id="UP001164539"/>
    </source>
</evidence>
<accession>A0ACC1XB23</accession>
<dbReference type="Proteomes" id="UP001164539">
    <property type="component" value="Chromosome 10"/>
</dbReference>
<evidence type="ECO:0000313" key="1">
    <source>
        <dbReference type="EMBL" id="KAJ4708388.1"/>
    </source>
</evidence>
<sequence>MATQERDLSGNMNANIIIQKQEQDISATMNANIIEKREQDLSAAMNAKIIGSGSQAMVLAHGYGTDQSIWDKITPVLAQTYKVIVFDWPFSGAVLKDPKLYDTAKYSSYDGFADHLIAFLDKNDLKSTVFVGHSMSGMIGCIASVKRPELFKRLIPIGASPRYINTDDYEGGFKVSDIDQIITNIETNYFNWCSFFASLIVDTKDPASTEKFEKLLKKMNPEVALPLAKTVFYSDHRETLEKVTTPCTIVQASNDVVIPNSVAYYMQEKIKGTTTVEMIECDGHFPQLNAHLQVLDVIKKVVGV</sequence>
<keyword evidence="2" id="KW-1185">Reference proteome</keyword>
<dbReference type="EMBL" id="CM051403">
    <property type="protein sequence ID" value="KAJ4708388.1"/>
    <property type="molecule type" value="Genomic_DNA"/>
</dbReference>
<comment type="caution">
    <text evidence="1">The sequence shown here is derived from an EMBL/GenBank/DDBJ whole genome shotgun (WGS) entry which is preliminary data.</text>
</comment>
<organism evidence="1 2">
    <name type="scientific">Melia azedarach</name>
    <name type="common">Chinaberry tree</name>
    <dbReference type="NCBI Taxonomy" id="155640"/>
    <lineage>
        <taxon>Eukaryota</taxon>
        <taxon>Viridiplantae</taxon>
        <taxon>Streptophyta</taxon>
        <taxon>Embryophyta</taxon>
        <taxon>Tracheophyta</taxon>
        <taxon>Spermatophyta</taxon>
        <taxon>Magnoliopsida</taxon>
        <taxon>eudicotyledons</taxon>
        <taxon>Gunneridae</taxon>
        <taxon>Pentapetalae</taxon>
        <taxon>rosids</taxon>
        <taxon>malvids</taxon>
        <taxon>Sapindales</taxon>
        <taxon>Meliaceae</taxon>
        <taxon>Melia</taxon>
    </lineage>
</organism>
<protein>
    <submittedName>
        <fullName evidence="1">Sigma factor sigb regulation protein rsbq</fullName>
    </submittedName>
</protein>